<dbReference type="AlphaFoldDB" id="A0A1H6MJ99"/>
<dbReference type="PANTHER" id="PTHR22916:SF51">
    <property type="entry name" value="GLYCOSYLTRANSFERASE EPSH-RELATED"/>
    <property type="match status" value="1"/>
</dbReference>
<dbReference type="RefSeq" id="WP_083076746.1">
    <property type="nucleotide sequence ID" value="NZ_LIGX01000024.1"/>
</dbReference>
<reference evidence="5" key="1">
    <citation type="submission" date="2016-09" db="EMBL/GenBank/DDBJ databases">
        <authorList>
            <person name="Koehorst J."/>
        </authorList>
    </citation>
    <scope>NUCLEOTIDE SEQUENCE [LARGE SCALE GENOMIC DNA]</scope>
</reference>
<dbReference type="GO" id="GO:0016758">
    <property type="term" value="F:hexosyltransferase activity"/>
    <property type="evidence" value="ECO:0007669"/>
    <property type="project" value="UniProtKB-ARBA"/>
</dbReference>
<dbReference type="Proteomes" id="UP000176204">
    <property type="component" value="Chromosome I"/>
</dbReference>
<dbReference type="SUPFAM" id="SSF53448">
    <property type="entry name" value="Nucleotide-diphospho-sugar transferases"/>
    <property type="match status" value="1"/>
</dbReference>
<evidence type="ECO:0000259" key="3">
    <source>
        <dbReference type="Pfam" id="PF00535"/>
    </source>
</evidence>
<dbReference type="STRING" id="1679444.PYTT_2302"/>
<dbReference type="InterPro" id="IPR001173">
    <property type="entry name" value="Glyco_trans_2-like"/>
</dbReference>
<protein>
    <submittedName>
        <fullName evidence="4">Nucleotide-diphospho-sugar transferases</fullName>
    </submittedName>
</protein>
<feature type="domain" description="Glycosyltransferase 2-like" evidence="3">
    <location>
        <begin position="7"/>
        <end position="142"/>
    </location>
</feature>
<dbReference type="OrthoDB" id="9770201at2"/>
<dbReference type="Gene3D" id="3.90.550.10">
    <property type="entry name" value="Spore Coat Polysaccharide Biosynthesis Protein SpsA, Chain A"/>
    <property type="match status" value="1"/>
</dbReference>
<keyword evidence="5" id="KW-1185">Reference proteome</keyword>
<accession>A0A1H6MJ99</accession>
<evidence type="ECO:0000313" key="4">
    <source>
        <dbReference type="EMBL" id="SEH98499.1"/>
    </source>
</evidence>
<dbReference type="Pfam" id="PF00535">
    <property type="entry name" value="Glycos_transf_2"/>
    <property type="match status" value="1"/>
</dbReference>
<keyword evidence="2 4" id="KW-0808">Transferase</keyword>
<organism evidence="4 5">
    <name type="scientific">Akkermansia glycaniphila</name>
    <dbReference type="NCBI Taxonomy" id="1679444"/>
    <lineage>
        <taxon>Bacteria</taxon>
        <taxon>Pseudomonadati</taxon>
        <taxon>Verrucomicrobiota</taxon>
        <taxon>Verrucomicrobiia</taxon>
        <taxon>Verrucomicrobiales</taxon>
        <taxon>Akkermansiaceae</taxon>
        <taxon>Akkermansia</taxon>
    </lineage>
</organism>
<evidence type="ECO:0000256" key="1">
    <source>
        <dbReference type="ARBA" id="ARBA00022676"/>
    </source>
</evidence>
<evidence type="ECO:0000313" key="5">
    <source>
        <dbReference type="Proteomes" id="UP000176204"/>
    </source>
</evidence>
<dbReference type="CDD" id="cd00761">
    <property type="entry name" value="Glyco_tranf_GTA_type"/>
    <property type="match status" value="1"/>
</dbReference>
<sequence>MPSPKVSIIVPVFNAAPYLRACLDSIVGQTLSGKEIICIDDGSTDASGSILADYAARFPEIRLITQANSGAAAARNAGLSLAQGEYLSFLDADDIFAPDMVSKALSTAQEHDADVCVFRSCIHDEHTGKRREHTRAFQQQWMPDRNVFSGQDVSDKLFQIFQGWAWDKLFKTSFIRQQCLTFPLLPNSEDMLFVFGALALASRIATVDDILLTQRGGNRSSLSHRRSKAPLAFYQALQALHDLLSERGIRHMLHQSFADWAVEYSLWNLKTVEEEAKQTTIETLAASGLQMLDIASFTYGESFHKKQFVKLRAMLYPNRPLRRCKWFPWRIDRHQTLGQMDSLPATVSSHQFPSA</sequence>
<gene>
    <name evidence="4" type="ORF">PYTT_2302</name>
</gene>
<proteinExistence type="predicted"/>
<dbReference type="PANTHER" id="PTHR22916">
    <property type="entry name" value="GLYCOSYLTRANSFERASE"/>
    <property type="match status" value="1"/>
</dbReference>
<dbReference type="InterPro" id="IPR029044">
    <property type="entry name" value="Nucleotide-diphossugar_trans"/>
</dbReference>
<dbReference type="KEGG" id="agl:PYTT_2302"/>
<name>A0A1H6MJ99_9BACT</name>
<dbReference type="EMBL" id="LT629973">
    <property type="protein sequence ID" value="SEH98499.1"/>
    <property type="molecule type" value="Genomic_DNA"/>
</dbReference>
<keyword evidence="1" id="KW-0328">Glycosyltransferase</keyword>
<evidence type="ECO:0000256" key="2">
    <source>
        <dbReference type="ARBA" id="ARBA00022679"/>
    </source>
</evidence>